<dbReference type="CDD" id="cd18139">
    <property type="entry name" value="HLD_clamp_RarA"/>
    <property type="match status" value="1"/>
</dbReference>
<dbReference type="GO" id="GO:0003677">
    <property type="term" value="F:DNA binding"/>
    <property type="evidence" value="ECO:0007669"/>
    <property type="project" value="InterPro"/>
</dbReference>
<dbReference type="InterPro" id="IPR032423">
    <property type="entry name" value="AAA_assoc_2"/>
</dbReference>
<evidence type="ECO:0000259" key="3">
    <source>
        <dbReference type="Pfam" id="PF12002"/>
    </source>
</evidence>
<dbReference type="GO" id="GO:0006261">
    <property type="term" value="P:DNA-templated DNA replication"/>
    <property type="evidence" value="ECO:0007669"/>
    <property type="project" value="TreeGrafter"/>
</dbReference>
<dbReference type="SUPFAM" id="SSF48019">
    <property type="entry name" value="post-AAA+ oligomerization domain-like"/>
    <property type="match status" value="1"/>
</dbReference>
<dbReference type="GO" id="GO:0017116">
    <property type="term" value="F:single-stranded DNA helicase activity"/>
    <property type="evidence" value="ECO:0007669"/>
    <property type="project" value="TreeGrafter"/>
</dbReference>
<accession>A0A3B0S3X6</accession>
<dbReference type="PANTHER" id="PTHR13779">
    <property type="entry name" value="WERNER HELICASE-INTERACTING PROTEIN 1 FAMILY MEMBER"/>
    <property type="match status" value="1"/>
</dbReference>
<reference evidence="5" key="1">
    <citation type="submission" date="2018-06" db="EMBL/GenBank/DDBJ databases">
        <authorList>
            <person name="Zhirakovskaya E."/>
        </authorList>
    </citation>
    <scope>NUCLEOTIDE SEQUENCE</scope>
</reference>
<dbReference type="FunFam" id="1.20.272.10:FF:000001">
    <property type="entry name" value="Putative AAA family ATPase"/>
    <property type="match status" value="1"/>
</dbReference>
<evidence type="ECO:0000256" key="1">
    <source>
        <dbReference type="ARBA" id="ARBA00022741"/>
    </source>
</evidence>
<dbReference type="EMBL" id="UOEI01000259">
    <property type="protein sequence ID" value="VAV99507.1"/>
    <property type="molecule type" value="Genomic_DNA"/>
</dbReference>
<dbReference type="Gene3D" id="1.20.272.10">
    <property type="match status" value="1"/>
</dbReference>
<dbReference type="GO" id="GO:0000731">
    <property type="term" value="P:DNA synthesis involved in DNA repair"/>
    <property type="evidence" value="ECO:0007669"/>
    <property type="project" value="TreeGrafter"/>
</dbReference>
<evidence type="ECO:0000313" key="5">
    <source>
        <dbReference type="EMBL" id="VAV99507.1"/>
    </source>
</evidence>
<dbReference type="PANTHER" id="PTHR13779:SF7">
    <property type="entry name" value="ATPASE WRNIP1"/>
    <property type="match status" value="1"/>
</dbReference>
<dbReference type="GO" id="GO:0008047">
    <property type="term" value="F:enzyme activator activity"/>
    <property type="evidence" value="ECO:0007669"/>
    <property type="project" value="TreeGrafter"/>
</dbReference>
<feature type="non-terminal residue" evidence="5">
    <location>
        <position position="1"/>
    </location>
</feature>
<dbReference type="InterPro" id="IPR021886">
    <property type="entry name" value="MgsA_C"/>
</dbReference>
<proteinExistence type="predicted"/>
<dbReference type="Gene3D" id="1.10.3710.10">
    <property type="entry name" value="DNA polymerase III clamp loader subunits, C-terminal domain"/>
    <property type="match status" value="1"/>
</dbReference>
<keyword evidence="2" id="KW-0067">ATP-binding</keyword>
<dbReference type="GO" id="GO:0005524">
    <property type="term" value="F:ATP binding"/>
    <property type="evidence" value="ECO:0007669"/>
    <property type="project" value="UniProtKB-KW"/>
</dbReference>
<gene>
    <name evidence="5" type="ORF">MNBD_ACTINO01-282</name>
</gene>
<evidence type="ECO:0000256" key="2">
    <source>
        <dbReference type="ARBA" id="ARBA00022840"/>
    </source>
</evidence>
<dbReference type="InterPro" id="IPR051314">
    <property type="entry name" value="AAA_ATPase_RarA/MGS1/WRNIP1"/>
</dbReference>
<dbReference type="InterPro" id="IPR008921">
    <property type="entry name" value="DNA_pol3_clamp-load_cplx_C"/>
</dbReference>
<sequence>VGGDARLALNTLDVAATITRGRSGGVIDLACVEEALQRRIIRYDRAGDRHYDVLSAFIKSMRGSDPDAALYWLHTMLEAGEDPRLIARRMVIFASEDVGIADPSALATAVDSFAALEFVGLPEAAYSLTHAALTLSLAAKSNSVKEAMIAAREAVTEGSGGEVPPHLRAGATAGDRELGFGVGYVYPHGDPRSVVSQQYLPDGLEDALFYHPKRVGDEAALAERLARIDEILGKPPRR</sequence>
<dbReference type="AlphaFoldDB" id="A0A3B0S3X6"/>
<dbReference type="Pfam" id="PF16193">
    <property type="entry name" value="AAA_assoc_2"/>
    <property type="match status" value="1"/>
</dbReference>
<feature type="domain" description="AAA C-terminal" evidence="4">
    <location>
        <begin position="2"/>
        <end position="62"/>
    </location>
</feature>
<organism evidence="5">
    <name type="scientific">hydrothermal vent metagenome</name>
    <dbReference type="NCBI Taxonomy" id="652676"/>
    <lineage>
        <taxon>unclassified sequences</taxon>
        <taxon>metagenomes</taxon>
        <taxon>ecological metagenomes</taxon>
    </lineage>
</organism>
<evidence type="ECO:0000259" key="4">
    <source>
        <dbReference type="Pfam" id="PF16193"/>
    </source>
</evidence>
<keyword evidence="1" id="KW-0547">Nucleotide-binding</keyword>
<protein>
    <submittedName>
        <fullName evidence="5">Replication-associated recombination protein RarA</fullName>
    </submittedName>
</protein>
<name>A0A3B0S3X6_9ZZZZ</name>
<dbReference type="Pfam" id="PF12002">
    <property type="entry name" value="MgsA_C"/>
    <property type="match status" value="1"/>
</dbReference>
<feature type="domain" description="MgsA AAA+ ATPase C-terminal" evidence="3">
    <location>
        <begin position="63"/>
        <end position="228"/>
    </location>
</feature>